<dbReference type="Pfam" id="PF01029">
    <property type="entry name" value="NusB"/>
    <property type="match status" value="1"/>
</dbReference>
<dbReference type="Pfam" id="PF01189">
    <property type="entry name" value="Methyltr_RsmB-F"/>
    <property type="match status" value="1"/>
</dbReference>
<dbReference type="RefSeq" id="WP_094456238.1">
    <property type="nucleotide sequence ID" value="NZ_NOXU01000027.1"/>
</dbReference>
<keyword evidence="5 6" id="KW-0694">RNA-binding</keyword>
<feature type="active site" description="Nucleophile" evidence="6">
    <location>
        <position position="371"/>
    </location>
</feature>
<dbReference type="InterPro" id="IPR023267">
    <property type="entry name" value="RCMT"/>
</dbReference>
<accession>A0A255Z0D5</accession>
<dbReference type="Proteomes" id="UP000216998">
    <property type="component" value="Unassembled WGS sequence"/>
</dbReference>
<dbReference type="PANTHER" id="PTHR22807:SF61">
    <property type="entry name" value="NOL1_NOP2_SUN FAMILY PROTEIN _ ANTITERMINATION NUSB DOMAIN-CONTAINING PROTEIN"/>
    <property type="match status" value="1"/>
</dbReference>
<evidence type="ECO:0000256" key="6">
    <source>
        <dbReference type="PROSITE-ProRule" id="PRU01023"/>
    </source>
</evidence>
<sequence>MNDATTSPADSALATRGAALDLLFTVLAKRVPFDDAWDASRSLRALEPRDRAFVRMLVATTLRRLGQIDAAIQGSLNKQGQQLKAVVQDILRLGAAQLLFLGTPAHAAVDTAVELAVARKQHPYKGLINAVLRRLDRERLSILAEQDAGRLNTPDWLWLSWRKAYGTALTRAIVETHLGEAPLDISVKRDAAIWAERLEAQALPTGSLRRAAGGQVTELSGFDEGGWWVQDAAAAIPARLFGDLTGRDAIDLCAAPGGKTAQLAAAGARVIAVDRSDKRLVRLSENMARLGFGAQVTTVVADAAEWRPDVTVDAVLLDAPCSATGTIRRHPDVARLKSEEDVEKLGRIQSRLLYRAVDMLKPGGTLVYCTCSLQAEEGENQITNLLYRRPEMQVVPVTADEVGGLVDLLTPEGYVRCTPGHLAEIGGMDGFFAARLRRVP</sequence>
<gene>
    <name evidence="8" type="ORF">CHU95_10285</name>
</gene>
<feature type="binding site" evidence="6">
    <location>
        <begin position="253"/>
        <end position="259"/>
    </location>
    <ligand>
        <name>S-adenosyl-L-methionine</name>
        <dbReference type="ChEBI" id="CHEBI:59789"/>
    </ligand>
</feature>
<dbReference type="SUPFAM" id="SSF53335">
    <property type="entry name" value="S-adenosyl-L-methionine-dependent methyltransferases"/>
    <property type="match status" value="1"/>
</dbReference>
<keyword evidence="4 6" id="KW-0949">S-adenosyl-L-methionine</keyword>
<dbReference type="Gene3D" id="1.10.940.10">
    <property type="entry name" value="NusB-like"/>
    <property type="match status" value="1"/>
</dbReference>
<organism evidence="8 9">
    <name type="scientific">Niveispirillum lacus</name>
    <dbReference type="NCBI Taxonomy" id="1981099"/>
    <lineage>
        <taxon>Bacteria</taxon>
        <taxon>Pseudomonadati</taxon>
        <taxon>Pseudomonadota</taxon>
        <taxon>Alphaproteobacteria</taxon>
        <taxon>Rhodospirillales</taxon>
        <taxon>Azospirillaceae</taxon>
        <taxon>Niveispirillum</taxon>
    </lineage>
</organism>
<feature type="binding site" evidence="6">
    <location>
        <position position="318"/>
    </location>
    <ligand>
        <name>S-adenosyl-L-methionine</name>
        <dbReference type="ChEBI" id="CHEBI:59789"/>
    </ligand>
</feature>
<dbReference type="Gene3D" id="3.40.50.150">
    <property type="entry name" value="Vaccinia Virus protein VP39"/>
    <property type="match status" value="1"/>
</dbReference>
<dbReference type="PANTHER" id="PTHR22807">
    <property type="entry name" value="NOP2 YEAST -RELATED NOL1/NOP2/FMU SUN DOMAIN-CONTAINING"/>
    <property type="match status" value="1"/>
</dbReference>
<name>A0A255Z0D5_9PROT</name>
<dbReference type="InterPro" id="IPR006027">
    <property type="entry name" value="NusB_RsmB_TIM44"/>
</dbReference>
<dbReference type="InterPro" id="IPR018314">
    <property type="entry name" value="RsmB/NOL1/NOP2-like_CS"/>
</dbReference>
<dbReference type="SUPFAM" id="SSF48013">
    <property type="entry name" value="NusB-like"/>
    <property type="match status" value="1"/>
</dbReference>
<dbReference type="InterPro" id="IPR049560">
    <property type="entry name" value="MeTrfase_RsmB-F_NOP2_cat"/>
</dbReference>
<evidence type="ECO:0000313" key="8">
    <source>
        <dbReference type="EMBL" id="OYQ34953.1"/>
    </source>
</evidence>
<feature type="binding site" evidence="6">
    <location>
        <position position="274"/>
    </location>
    <ligand>
        <name>S-adenosyl-L-methionine</name>
        <dbReference type="ChEBI" id="CHEBI:59789"/>
    </ligand>
</feature>
<proteinExistence type="inferred from homology"/>
<dbReference type="CDD" id="cd02440">
    <property type="entry name" value="AdoMet_MTases"/>
    <property type="match status" value="1"/>
</dbReference>
<evidence type="ECO:0000256" key="4">
    <source>
        <dbReference type="ARBA" id="ARBA00022691"/>
    </source>
</evidence>
<dbReference type="GO" id="GO:0001510">
    <property type="term" value="P:RNA methylation"/>
    <property type="evidence" value="ECO:0007669"/>
    <property type="project" value="InterPro"/>
</dbReference>
<dbReference type="InterPro" id="IPR001678">
    <property type="entry name" value="MeTrfase_RsmB-F_NOP2_dom"/>
</dbReference>
<dbReference type="InterPro" id="IPR029063">
    <property type="entry name" value="SAM-dependent_MTases_sf"/>
</dbReference>
<keyword evidence="2 6" id="KW-0489">Methyltransferase</keyword>
<feature type="domain" description="SAM-dependent MTase RsmB/NOP-type" evidence="7">
    <location>
        <begin position="145"/>
        <end position="439"/>
    </location>
</feature>
<comment type="caution">
    <text evidence="8">The sequence shown here is derived from an EMBL/GenBank/DDBJ whole genome shotgun (WGS) entry which is preliminary data.</text>
</comment>
<comment type="similarity">
    <text evidence="1 6">Belongs to the class I-like SAM-binding methyltransferase superfamily. RsmB/NOP family.</text>
</comment>
<keyword evidence="3 6" id="KW-0808">Transferase</keyword>
<evidence type="ECO:0000256" key="3">
    <source>
        <dbReference type="ARBA" id="ARBA00022679"/>
    </source>
</evidence>
<feature type="binding site" evidence="6">
    <location>
        <position position="302"/>
    </location>
    <ligand>
        <name>S-adenosyl-L-methionine</name>
        <dbReference type="ChEBI" id="CHEBI:59789"/>
    </ligand>
</feature>
<dbReference type="OrthoDB" id="9810297at2"/>
<dbReference type="AlphaFoldDB" id="A0A255Z0D5"/>
<dbReference type="PRINTS" id="PR02008">
    <property type="entry name" value="RCMTFAMILY"/>
</dbReference>
<evidence type="ECO:0000256" key="2">
    <source>
        <dbReference type="ARBA" id="ARBA00022603"/>
    </source>
</evidence>
<evidence type="ECO:0000256" key="5">
    <source>
        <dbReference type="ARBA" id="ARBA00022884"/>
    </source>
</evidence>
<dbReference type="EMBL" id="NOXU01000027">
    <property type="protein sequence ID" value="OYQ34953.1"/>
    <property type="molecule type" value="Genomic_DNA"/>
</dbReference>
<dbReference type="GO" id="GO:0006355">
    <property type="term" value="P:regulation of DNA-templated transcription"/>
    <property type="evidence" value="ECO:0007669"/>
    <property type="project" value="InterPro"/>
</dbReference>
<dbReference type="GO" id="GO:0003723">
    <property type="term" value="F:RNA binding"/>
    <property type="evidence" value="ECO:0007669"/>
    <property type="project" value="UniProtKB-UniRule"/>
</dbReference>
<dbReference type="PROSITE" id="PS01153">
    <property type="entry name" value="NOL1_NOP2_SUN"/>
    <property type="match status" value="1"/>
</dbReference>
<protein>
    <submittedName>
        <fullName evidence="8">MFS transporter</fullName>
    </submittedName>
</protein>
<reference evidence="8 9" key="1">
    <citation type="submission" date="2017-07" db="EMBL/GenBank/DDBJ databases">
        <title>Niveispirillum cyanobacteriorum sp. nov., isolated from cyanobacterial aggregates in a eutrophic lake.</title>
        <authorList>
            <person name="Cai H."/>
        </authorList>
    </citation>
    <scope>NUCLEOTIDE SEQUENCE [LARGE SCALE GENOMIC DNA]</scope>
    <source>
        <strain evidence="9">TH1-14</strain>
    </source>
</reference>
<dbReference type="GO" id="GO:0008173">
    <property type="term" value="F:RNA methyltransferase activity"/>
    <property type="evidence" value="ECO:0007669"/>
    <property type="project" value="InterPro"/>
</dbReference>
<dbReference type="InterPro" id="IPR035926">
    <property type="entry name" value="NusB-like_sf"/>
</dbReference>
<dbReference type="PROSITE" id="PS51686">
    <property type="entry name" value="SAM_MT_RSMB_NOP"/>
    <property type="match status" value="1"/>
</dbReference>
<evidence type="ECO:0000313" key="9">
    <source>
        <dbReference type="Proteomes" id="UP000216998"/>
    </source>
</evidence>
<keyword evidence="9" id="KW-1185">Reference proteome</keyword>
<dbReference type="FunFam" id="3.40.50.150:FF:000257">
    <property type="entry name" value="16S rRNA methyltransferase"/>
    <property type="match status" value="1"/>
</dbReference>
<evidence type="ECO:0000259" key="7">
    <source>
        <dbReference type="PROSITE" id="PS51686"/>
    </source>
</evidence>
<evidence type="ECO:0000256" key="1">
    <source>
        <dbReference type="ARBA" id="ARBA00007494"/>
    </source>
</evidence>